<organism evidence="2 3">
    <name type="scientific">Kitasatospora cystarginea</name>
    <dbReference type="NCBI Taxonomy" id="58350"/>
    <lineage>
        <taxon>Bacteria</taxon>
        <taxon>Bacillati</taxon>
        <taxon>Actinomycetota</taxon>
        <taxon>Actinomycetes</taxon>
        <taxon>Kitasatosporales</taxon>
        <taxon>Streptomycetaceae</taxon>
        <taxon>Kitasatospora</taxon>
    </lineage>
</organism>
<feature type="compositionally biased region" description="Polar residues" evidence="1">
    <location>
        <begin position="1"/>
        <end position="12"/>
    </location>
</feature>
<comment type="caution">
    <text evidence="2">The sequence shown here is derived from an EMBL/GenBank/DDBJ whole genome shotgun (WGS) entry which is preliminary data.</text>
</comment>
<dbReference type="Proteomes" id="UP001500305">
    <property type="component" value="Unassembled WGS sequence"/>
</dbReference>
<proteinExistence type="predicted"/>
<dbReference type="EMBL" id="BAAATR010000029">
    <property type="protein sequence ID" value="GAA2263312.1"/>
    <property type="molecule type" value="Genomic_DNA"/>
</dbReference>
<sequence>MKLAISTPSSTGGPPAVSEVGTTGTKADAGSPWWVAPGAEAAVTPAAEPVSSPHAQAAGALGSSGAAALTVTARAPRARALRVAKADRTFFAKPGTADARIMGSPRGPVADFVVEEIGR</sequence>
<name>A0ABN3EMC7_9ACTN</name>
<feature type="region of interest" description="Disordered" evidence="1">
    <location>
        <begin position="1"/>
        <end position="29"/>
    </location>
</feature>
<evidence type="ECO:0000313" key="3">
    <source>
        <dbReference type="Proteomes" id="UP001500305"/>
    </source>
</evidence>
<protein>
    <submittedName>
        <fullName evidence="2">Uncharacterized protein</fullName>
    </submittedName>
</protein>
<gene>
    <name evidence="2" type="ORF">GCM10010430_54760</name>
</gene>
<evidence type="ECO:0000313" key="2">
    <source>
        <dbReference type="EMBL" id="GAA2263312.1"/>
    </source>
</evidence>
<keyword evidence="3" id="KW-1185">Reference proteome</keyword>
<reference evidence="2 3" key="1">
    <citation type="journal article" date="2019" name="Int. J. Syst. Evol. Microbiol.">
        <title>The Global Catalogue of Microorganisms (GCM) 10K type strain sequencing project: providing services to taxonomists for standard genome sequencing and annotation.</title>
        <authorList>
            <consortium name="The Broad Institute Genomics Platform"/>
            <consortium name="The Broad Institute Genome Sequencing Center for Infectious Disease"/>
            <person name="Wu L."/>
            <person name="Ma J."/>
        </authorList>
    </citation>
    <scope>NUCLEOTIDE SEQUENCE [LARGE SCALE GENOMIC DNA]</scope>
    <source>
        <strain evidence="2 3">JCM 7356</strain>
    </source>
</reference>
<accession>A0ABN3EMC7</accession>
<evidence type="ECO:0000256" key="1">
    <source>
        <dbReference type="SAM" id="MobiDB-lite"/>
    </source>
</evidence>